<reference evidence="1 2" key="1">
    <citation type="submission" date="2017-09" db="EMBL/GenBank/DDBJ databases">
        <title>WGS assembly of Aquilegia coerulea Goldsmith.</title>
        <authorList>
            <person name="Hodges S."/>
            <person name="Kramer E."/>
            <person name="Nordborg M."/>
            <person name="Tomkins J."/>
            <person name="Borevitz J."/>
            <person name="Derieg N."/>
            <person name="Yan J."/>
            <person name="Mihaltcheva S."/>
            <person name="Hayes R.D."/>
            <person name="Rokhsar D."/>
        </authorList>
    </citation>
    <scope>NUCLEOTIDE SEQUENCE [LARGE SCALE GENOMIC DNA]</scope>
    <source>
        <strain evidence="2">cv. Goldsmith</strain>
    </source>
</reference>
<dbReference type="Proteomes" id="UP000230069">
    <property type="component" value="Unassembled WGS sequence"/>
</dbReference>
<protein>
    <submittedName>
        <fullName evidence="1">Uncharacterized protein</fullName>
    </submittedName>
</protein>
<name>A0A2G5EHM4_AQUCA</name>
<dbReference type="InParanoid" id="A0A2G5EHM4"/>
<dbReference type="EMBL" id="KZ305025">
    <property type="protein sequence ID" value="PIA55229.1"/>
    <property type="molecule type" value="Genomic_DNA"/>
</dbReference>
<sequence>MLTSGFGQALILGDTPPSQGYELIGRETRTNWHGTNITIPKHRFQSWQVYSGAFHTQNKLMHRRIVTH</sequence>
<evidence type="ECO:0000313" key="2">
    <source>
        <dbReference type="Proteomes" id="UP000230069"/>
    </source>
</evidence>
<gene>
    <name evidence="1" type="ORF">AQUCO_00800155v1</name>
</gene>
<dbReference type="OrthoDB" id="185373at2759"/>
<accession>A0A2G5EHM4</accession>
<keyword evidence="2" id="KW-1185">Reference proteome</keyword>
<dbReference type="AlphaFoldDB" id="A0A2G5EHM4"/>
<organism evidence="1 2">
    <name type="scientific">Aquilegia coerulea</name>
    <name type="common">Rocky mountain columbine</name>
    <dbReference type="NCBI Taxonomy" id="218851"/>
    <lineage>
        <taxon>Eukaryota</taxon>
        <taxon>Viridiplantae</taxon>
        <taxon>Streptophyta</taxon>
        <taxon>Embryophyta</taxon>
        <taxon>Tracheophyta</taxon>
        <taxon>Spermatophyta</taxon>
        <taxon>Magnoliopsida</taxon>
        <taxon>Ranunculales</taxon>
        <taxon>Ranunculaceae</taxon>
        <taxon>Thalictroideae</taxon>
        <taxon>Aquilegia</taxon>
    </lineage>
</organism>
<evidence type="ECO:0000313" key="1">
    <source>
        <dbReference type="EMBL" id="PIA55229.1"/>
    </source>
</evidence>
<proteinExistence type="predicted"/>